<evidence type="ECO:0000256" key="5">
    <source>
        <dbReference type="ARBA" id="ARBA00022946"/>
    </source>
</evidence>
<dbReference type="EC" id="3.1.2.-" evidence="6"/>
<keyword evidence="3 6" id="KW-0150">Chloroplast</keyword>
<comment type="subcellular location">
    <subcellularLocation>
        <location evidence="1 6">Plastid</location>
        <location evidence="1 6">Chloroplast</location>
    </subcellularLocation>
</comment>
<keyword evidence="4 6" id="KW-0934">Plastid</keyword>
<keyword evidence="6" id="KW-0275">Fatty acid biosynthesis</keyword>
<dbReference type="PANTHER" id="PTHR31727:SF5">
    <property type="entry name" value="ACYL-[ACYL-CARRIER-PROTEIN] HYDROLASE"/>
    <property type="match status" value="1"/>
</dbReference>
<dbReference type="InterPro" id="IPR002864">
    <property type="entry name" value="Acyl-ACP_thioesterase_NHD"/>
</dbReference>
<dbReference type="Pfam" id="PF01643">
    <property type="entry name" value="Acyl-ACP_TE"/>
    <property type="match status" value="1"/>
</dbReference>
<dbReference type="PANTHER" id="PTHR31727">
    <property type="entry name" value="OLEOYL-ACYL CARRIER PROTEIN THIOESTERASE 1, CHLOROPLASTIC"/>
    <property type="match status" value="1"/>
</dbReference>
<evidence type="ECO:0000256" key="1">
    <source>
        <dbReference type="ARBA" id="ARBA00004229"/>
    </source>
</evidence>
<evidence type="ECO:0000256" key="4">
    <source>
        <dbReference type="ARBA" id="ARBA00022640"/>
    </source>
</evidence>
<gene>
    <name evidence="8" type="ORF">TSUD_317740</name>
</gene>
<evidence type="ECO:0000256" key="2">
    <source>
        <dbReference type="ARBA" id="ARBA00006500"/>
    </source>
</evidence>
<dbReference type="EMBL" id="DF973341">
    <property type="protein sequence ID" value="GAU26776.1"/>
    <property type="molecule type" value="Genomic_DNA"/>
</dbReference>
<keyword evidence="9" id="KW-1185">Reference proteome</keyword>
<dbReference type="Proteomes" id="UP000242715">
    <property type="component" value="Unassembled WGS sequence"/>
</dbReference>
<dbReference type="AlphaFoldDB" id="A0A2Z6M4D9"/>
<dbReference type="InterPro" id="IPR029069">
    <property type="entry name" value="HotDog_dom_sf"/>
</dbReference>
<organism evidence="8 9">
    <name type="scientific">Trifolium subterraneum</name>
    <name type="common">Subterranean clover</name>
    <dbReference type="NCBI Taxonomy" id="3900"/>
    <lineage>
        <taxon>Eukaryota</taxon>
        <taxon>Viridiplantae</taxon>
        <taxon>Streptophyta</taxon>
        <taxon>Embryophyta</taxon>
        <taxon>Tracheophyta</taxon>
        <taxon>Spermatophyta</taxon>
        <taxon>Magnoliopsida</taxon>
        <taxon>eudicotyledons</taxon>
        <taxon>Gunneridae</taxon>
        <taxon>Pentapetalae</taxon>
        <taxon>rosids</taxon>
        <taxon>fabids</taxon>
        <taxon>Fabales</taxon>
        <taxon>Fabaceae</taxon>
        <taxon>Papilionoideae</taxon>
        <taxon>50 kb inversion clade</taxon>
        <taxon>NPAAA clade</taxon>
        <taxon>Hologalegina</taxon>
        <taxon>IRL clade</taxon>
        <taxon>Trifolieae</taxon>
        <taxon>Trifolium</taxon>
    </lineage>
</organism>
<feature type="domain" description="Acyl-ACP thioesterase N-terminal hotdog" evidence="7">
    <location>
        <begin position="2"/>
        <end position="106"/>
    </location>
</feature>
<name>A0A2Z6M4D9_TRISU</name>
<evidence type="ECO:0000313" key="8">
    <source>
        <dbReference type="EMBL" id="GAU26776.1"/>
    </source>
</evidence>
<keyword evidence="6" id="KW-0443">Lipid metabolism</keyword>
<sequence>METALNHVTSSGIGGDGFGATREMSLRKLIWVVTRIQVQVQRYSKWGEEIEIDTWVDAAGKNGMRRDWIIRDRCTKEIITKATSTWVIMNRETRRLSKIPEEVRRELSPFYIHKIAVASEERDCEKIDKLTDDTAESTRSGLAILGVVHVSAYHDVIDCWTDTLCRCGVLAVQFPNARLRRRVH</sequence>
<comment type="similarity">
    <text evidence="2 6">Belongs to the acyl-ACP thioesterase family.</text>
</comment>
<keyword evidence="6" id="KW-0378">Hydrolase</keyword>
<dbReference type="SUPFAM" id="SSF54637">
    <property type="entry name" value="Thioesterase/thiol ester dehydrase-isomerase"/>
    <property type="match status" value="1"/>
</dbReference>
<accession>A0A2Z6M4D9</accession>
<dbReference type="CDD" id="cd00586">
    <property type="entry name" value="4HBT"/>
    <property type="match status" value="1"/>
</dbReference>
<evidence type="ECO:0000256" key="6">
    <source>
        <dbReference type="RuleBase" id="RU363096"/>
    </source>
</evidence>
<dbReference type="InterPro" id="IPR045023">
    <property type="entry name" value="FATA/B"/>
</dbReference>
<dbReference type="OrthoDB" id="618395at2759"/>
<evidence type="ECO:0000256" key="3">
    <source>
        <dbReference type="ARBA" id="ARBA00022528"/>
    </source>
</evidence>
<evidence type="ECO:0000259" key="7">
    <source>
        <dbReference type="Pfam" id="PF01643"/>
    </source>
</evidence>
<keyword evidence="5" id="KW-0809">Transit peptide</keyword>
<dbReference type="GO" id="GO:0000036">
    <property type="term" value="F:acyl carrier activity"/>
    <property type="evidence" value="ECO:0007669"/>
    <property type="project" value="TreeGrafter"/>
</dbReference>
<reference evidence="9" key="1">
    <citation type="journal article" date="2017" name="Front. Plant Sci.">
        <title>Climate Clever Clovers: New Paradigm to Reduce the Environmental Footprint of Ruminants by Breeding Low Methanogenic Forages Utilizing Haplotype Variation.</title>
        <authorList>
            <person name="Kaur P."/>
            <person name="Appels R."/>
            <person name="Bayer P.E."/>
            <person name="Keeble-Gagnere G."/>
            <person name="Wang J."/>
            <person name="Hirakawa H."/>
            <person name="Shirasawa K."/>
            <person name="Vercoe P."/>
            <person name="Stefanova K."/>
            <person name="Durmic Z."/>
            <person name="Nichols P."/>
            <person name="Revell C."/>
            <person name="Isobe S.N."/>
            <person name="Edwards D."/>
            <person name="Erskine W."/>
        </authorList>
    </citation>
    <scope>NUCLEOTIDE SEQUENCE [LARGE SCALE GENOMIC DNA]</scope>
    <source>
        <strain evidence="9">cv. Daliak</strain>
    </source>
</reference>
<dbReference type="Gene3D" id="3.10.129.10">
    <property type="entry name" value="Hotdog Thioesterase"/>
    <property type="match status" value="1"/>
</dbReference>
<dbReference type="GO" id="GO:0009507">
    <property type="term" value="C:chloroplast"/>
    <property type="evidence" value="ECO:0007669"/>
    <property type="project" value="UniProtKB-SubCell"/>
</dbReference>
<protein>
    <recommendedName>
        <fullName evidence="6">Acyl-[acyl-carrier-protein] hydrolase</fullName>
        <ecNumber evidence="6">3.1.2.-</ecNumber>
    </recommendedName>
</protein>
<evidence type="ECO:0000313" key="9">
    <source>
        <dbReference type="Proteomes" id="UP000242715"/>
    </source>
</evidence>
<keyword evidence="6" id="KW-0444">Lipid biosynthesis</keyword>
<keyword evidence="6" id="KW-0276">Fatty acid metabolism</keyword>
<dbReference type="GO" id="GO:0016297">
    <property type="term" value="F:fatty acyl-[ACP] hydrolase activity"/>
    <property type="evidence" value="ECO:0007669"/>
    <property type="project" value="InterPro"/>
</dbReference>
<proteinExistence type="inferred from homology"/>
<comment type="function">
    <text evidence="6">Plays an essential role in chain termination during de novo fatty acid synthesis.</text>
</comment>